<name>A0A151R3Z6_CAJCA</name>
<keyword evidence="3" id="KW-1185">Reference proteome</keyword>
<dbReference type="EMBL" id="KQ484127">
    <property type="protein sequence ID" value="KYP37212.1"/>
    <property type="molecule type" value="Genomic_DNA"/>
</dbReference>
<dbReference type="OMA" id="ATHYRSS"/>
<dbReference type="Gene3D" id="3.10.10.10">
    <property type="entry name" value="HIV Type 1 Reverse Transcriptase, subunit A, domain 1"/>
    <property type="match status" value="1"/>
</dbReference>
<sequence>MKERSIPAAVLYRIQYKVMNSCNSRALLKTNDRETTLFVTDMTKANVAVPKLIKWDEIELPTSWQLEKATPTLPRQTPEFQEIRQSESGKVEIIFDRRNSFSSRTEATRSEYTSARRSFSVAYHNPVQLLFLENPMRRMTKSLSNLQLTLPLMIIMIQSEFHIDKEALRKDFYLEENQPQRSWFLKNYQGLKRAEIHEIYYNFLNNVRLNIPFLDWFTIKNNIDYPFKHDLIGKHSTNVITVWHLKDGEKIQSELRPKTQYQLPQIQDDKNNPVLAAPFKTKDVDENLTSKDIKSLMEQVNYTNKYLQVLGDKLATQKSDSSQPLSHLEKPIFQPFKLSQKAKQSLQKAKVKANMDSDASELLSKINNFLKATTIPDTPQGTEEASSRPKMRMPTRTIGVLNQGSDQDSDSNLAIEDRDLNNNSFNANNVYEWNIDGKSEYNFTREDSQQPFWTEKFLAGLPRSLGDKVRDKIRALTPDNIIPYDHLRLDQTHIQNKIKDLLLSIQNSICADIPHAFWNRKQHIVNLPYEKDLNETQIPTKARPIQMNEQLLHYCHKEIKDLLSKGLIRPSKSPWSCAKSKHPLQPPPFQRNSYVKWWPQFDASRANSQEVKNWFVSNTKYLKIADPETSLFLNQKAKITASLATAKTKESFAKNLEEILILLKKEGETSKSSLPSLSESTASLDEFYQNEDDCFGVNLTDI</sequence>
<evidence type="ECO:0000313" key="3">
    <source>
        <dbReference type="Proteomes" id="UP000075243"/>
    </source>
</evidence>
<proteinExistence type="predicted"/>
<accession>A0A151R3Z6</accession>
<dbReference type="PANTHER" id="PTHR46249:SF29">
    <property type="entry name" value="VIRAL MOVEMENT PROTEIN"/>
    <property type="match status" value="1"/>
</dbReference>
<dbReference type="PANTHER" id="PTHR46249">
    <property type="entry name" value="CCHC-TYPE DOMAIN-CONTAINING PROTEIN-RELATED"/>
    <property type="match status" value="1"/>
</dbReference>
<protein>
    <recommendedName>
        <fullName evidence="1">DUF7588 domain-containing protein</fullName>
    </recommendedName>
</protein>
<reference evidence="2" key="1">
    <citation type="journal article" date="2012" name="Nat. Biotechnol.">
        <title>Draft genome sequence of pigeonpea (Cajanus cajan), an orphan legume crop of resource-poor farmers.</title>
        <authorList>
            <person name="Varshney R.K."/>
            <person name="Chen W."/>
            <person name="Li Y."/>
            <person name="Bharti A.K."/>
            <person name="Saxena R.K."/>
            <person name="Schlueter J.A."/>
            <person name="Donoghue M.T."/>
            <person name="Azam S."/>
            <person name="Fan G."/>
            <person name="Whaley A.M."/>
            <person name="Farmer A.D."/>
            <person name="Sheridan J."/>
            <person name="Iwata A."/>
            <person name="Tuteja R."/>
            <person name="Penmetsa R.V."/>
            <person name="Wu W."/>
            <person name="Upadhyaya H.D."/>
            <person name="Yang S.P."/>
            <person name="Shah T."/>
            <person name="Saxena K.B."/>
            <person name="Michael T."/>
            <person name="McCombie W.R."/>
            <person name="Yang B."/>
            <person name="Zhang G."/>
            <person name="Yang H."/>
            <person name="Wang J."/>
            <person name="Spillane C."/>
            <person name="Cook D.R."/>
            <person name="May G.D."/>
            <person name="Xu X."/>
            <person name="Jackson S.A."/>
        </authorList>
    </citation>
    <scope>NUCLEOTIDE SEQUENCE [LARGE SCALE GENOMIC DNA]</scope>
</reference>
<gene>
    <name evidence="2" type="ORF">KK1_041602</name>
</gene>
<organism evidence="2 3">
    <name type="scientific">Cajanus cajan</name>
    <name type="common">Pigeon pea</name>
    <name type="synonym">Cajanus indicus</name>
    <dbReference type="NCBI Taxonomy" id="3821"/>
    <lineage>
        <taxon>Eukaryota</taxon>
        <taxon>Viridiplantae</taxon>
        <taxon>Streptophyta</taxon>
        <taxon>Embryophyta</taxon>
        <taxon>Tracheophyta</taxon>
        <taxon>Spermatophyta</taxon>
        <taxon>Magnoliopsida</taxon>
        <taxon>eudicotyledons</taxon>
        <taxon>Gunneridae</taxon>
        <taxon>Pentapetalae</taxon>
        <taxon>rosids</taxon>
        <taxon>fabids</taxon>
        <taxon>Fabales</taxon>
        <taxon>Fabaceae</taxon>
        <taxon>Papilionoideae</taxon>
        <taxon>50 kb inversion clade</taxon>
        <taxon>NPAAA clade</taxon>
        <taxon>indigoferoid/millettioid clade</taxon>
        <taxon>Phaseoleae</taxon>
        <taxon>Cajanus</taxon>
    </lineage>
</organism>
<feature type="domain" description="DUF7588" evidence="1">
    <location>
        <begin position="165"/>
        <end position="220"/>
    </location>
</feature>
<dbReference type="Gramene" id="C.cajan_41538.t">
    <property type="protein sequence ID" value="C.cajan_41538.t"/>
    <property type="gene ID" value="C.cajan_41538"/>
</dbReference>
<dbReference type="AlphaFoldDB" id="A0A151R3Z6"/>
<dbReference type="Pfam" id="PF24496">
    <property type="entry name" value="DUF7588"/>
    <property type="match status" value="1"/>
</dbReference>
<dbReference type="InterPro" id="IPR056010">
    <property type="entry name" value="DUF7588"/>
</dbReference>
<evidence type="ECO:0000259" key="1">
    <source>
        <dbReference type="Pfam" id="PF24496"/>
    </source>
</evidence>
<dbReference type="Proteomes" id="UP000075243">
    <property type="component" value="Unassembled WGS sequence"/>
</dbReference>
<evidence type="ECO:0000313" key="2">
    <source>
        <dbReference type="EMBL" id="KYP37212.1"/>
    </source>
</evidence>